<sequence>MDVFNGLVGEQMKIMEKLLYLQSELERCEEIEDQLQQLQSETELKEVQHEIMNMKSELKEIQRIFEIQTEKVIKVYQENEMNLSSI</sequence>
<evidence type="ECO:0008006" key="4">
    <source>
        <dbReference type="Google" id="ProtNLM"/>
    </source>
</evidence>
<keyword evidence="3" id="KW-1185">Reference proteome</keyword>
<organism evidence="2 3">
    <name type="scientific">Niallia taxi</name>
    <dbReference type="NCBI Taxonomy" id="2499688"/>
    <lineage>
        <taxon>Bacteria</taxon>
        <taxon>Bacillati</taxon>
        <taxon>Bacillota</taxon>
        <taxon>Bacilli</taxon>
        <taxon>Bacillales</taxon>
        <taxon>Bacillaceae</taxon>
        <taxon>Niallia</taxon>
    </lineage>
</organism>
<evidence type="ECO:0000256" key="1">
    <source>
        <dbReference type="SAM" id="Coils"/>
    </source>
</evidence>
<evidence type="ECO:0000313" key="3">
    <source>
        <dbReference type="Proteomes" id="UP000288024"/>
    </source>
</evidence>
<reference evidence="2 3" key="1">
    <citation type="submission" date="2019-01" db="EMBL/GenBank/DDBJ databases">
        <title>Bacillus sp. M5HDSG1-1, whole genome shotgun sequence.</title>
        <authorList>
            <person name="Tuo L."/>
        </authorList>
    </citation>
    <scope>NUCLEOTIDE SEQUENCE [LARGE SCALE GENOMIC DNA]</scope>
    <source>
        <strain evidence="2 3">M5HDSG1-1</strain>
    </source>
</reference>
<name>A0A3S2U6Z5_9BACI</name>
<dbReference type="RefSeq" id="WP_127741645.1">
    <property type="nucleotide sequence ID" value="NZ_CAJCKN010000013.1"/>
</dbReference>
<evidence type="ECO:0000313" key="2">
    <source>
        <dbReference type="EMBL" id="RVT57558.1"/>
    </source>
</evidence>
<proteinExistence type="predicted"/>
<dbReference type="EMBL" id="RZTZ01000016">
    <property type="protein sequence ID" value="RVT57558.1"/>
    <property type="molecule type" value="Genomic_DNA"/>
</dbReference>
<gene>
    <name evidence="2" type="ORF">EM808_24090</name>
</gene>
<dbReference type="InterPro" id="IPR025572">
    <property type="entry name" value="YgaB"/>
</dbReference>
<dbReference type="AlphaFoldDB" id="A0A3S2U6Z5"/>
<accession>A0A3S2U6Z5</accession>
<comment type="caution">
    <text evidence="2">The sequence shown here is derived from an EMBL/GenBank/DDBJ whole genome shotgun (WGS) entry which is preliminary data.</text>
</comment>
<protein>
    <recommendedName>
        <fullName evidence="4">YgaB-like protein</fullName>
    </recommendedName>
</protein>
<keyword evidence="1" id="KW-0175">Coiled coil</keyword>
<dbReference type="Pfam" id="PF14182">
    <property type="entry name" value="YgaB"/>
    <property type="match status" value="1"/>
</dbReference>
<dbReference type="Proteomes" id="UP000288024">
    <property type="component" value="Unassembled WGS sequence"/>
</dbReference>
<feature type="coiled-coil region" evidence="1">
    <location>
        <begin position="21"/>
        <end position="64"/>
    </location>
</feature>